<dbReference type="RefSeq" id="XP_016460889.1">
    <property type="nucleotide sequence ID" value="XM_016605403.2"/>
</dbReference>
<sequence>MSCTKFEGRVDIFDFVIKKANGIKGLVDTGLENVPKQCIQPENQRLDKNQLQINIQESIPTIDLSNWDDVNAAKSIQEAASKWGFFQIINHGIPIEVLENLKEAGHRFFELPAEEKIKYYKENAGPDESVLLFWSAIGEKDEKVLEWRDSIKHGCNPGDDSNLWPPQTRDQVLEYQKWAIPLAKKLLEILLKGLNVNENIDGTLEPLLMGTMAINMNYYPPCPNPSLTIGCRRHCDVSCITILLQDDTGGLFVRGTKDNNWIHVTPVKGALAVNIGDSLQIMSNDRYKSVEHCAAVDSSKARISIPFFVNPRLDTVIGPFPQVLENGEKPVYKQVLFSDYWEYFFSKRPSGKASLDFAKI</sequence>
<dbReference type="OMA" id="DGENWAH"/>
<proteinExistence type="inferred from homology"/>
<dbReference type="KEGG" id="nta:107784295"/>
<dbReference type="SMR" id="A0A1S3Z941"/>
<organism evidence="13 14">
    <name type="scientific">Nicotiana tabacum</name>
    <name type="common">Common tobacco</name>
    <dbReference type="NCBI Taxonomy" id="4097"/>
    <lineage>
        <taxon>Eukaryota</taxon>
        <taxon>Viridiplantae</taxon>
        <taxon>Streptophyta</taxon>
        <taxon>Embryophyta</taxon>
        <taxon>Tracheophyta</taxon>
        <taxon>Spermatophyta</taxon>
        <taxon>Magnoliopsida</taxon>
        <taxon>eudicotyledons</taxon>
        <taxon>Gunneridae</taxon>
        <taxon>Pentapetalae</taxon>
        <taxon>asterids</taxon>
        <taxon>lamiids</taxon>
        <taxon>Solanales</taxon>
        <taxon>Solanaceae</taxon>
        <taxon>Nicotianoideae</taxon>
        <taxon>Nicotianeae</taxon>
        <taxon>Nicotiana</taxon>
    </lineage>
</organism>
<gene>
    <name evidence="14" type="primary">LOC107784295</name>
</gene>
<comment type="catalytic activity">
    <reaction evidence="10">
        <text>(E)-feruloyl-CoA + 2-oxoglutarate + O2 = (E)-6-hydroxyferuloyl-CoA + succinate + CO2</text>
        <dbReference type="Rhea" id="RHEA:57856"/>
        <dbReference type="ChEBI" id="CHEBI:15379"/>
        <dbReference type="ChEBI" id="CHEBI:16526"/>
        <dbReference type="ChEBI" id="CHEBI:16810"/>
        <dbReference type="ChEBI" id="CHEBI:30031"/>
        <dbReference type="ChEBI" id="CHEBI:87305"/>
        <dbReference type="ChEBI" id="CHEBI:142390"/>
        <dbReference type="EC" id="1.14.11.61"/>
    </reaction>
</comment>
<dbReference type="GO" id="GO:0046872">
    <property type="term" value="F:metal ion binding"/>
    <property type="evidence" value="ECO:0007669"/>
    <property type="project" value="UniProtKB-KW"/>
</dbReference>
<dbReference type="InterPro" id="IPR005123">
    <property type="entry name" value="Oxoglu/Fe-dep_dioxygenase_dom"/>
</dbReference>
<evidence type="ECO:0000259" key="12">
    <source>
        <dbReference type="PROSITE" id="PS51471"/>
    </source>
</evidence>
<reference evidence="14" key="2">
    <citation type="submission" date="2025-08" db="UniProtKB">
        <authorList>
            <consortium name="RefSeq"/>
        </authorList>
    </citation>
    <scope>IDENTIFICATION</scope>
    <source>
        <tissue evidence="14">Leaf</tissue>
    </source>
</reference>
<dbReference type="PaxDb" id="4097-A0A1S3Z941"/>
<dbReference type="RefSeq" id="XP_016460889.1">
    <property type="nucleotide sequence ID" value="XM_016605403.1"/>
</dbReference>
<dbReference type="InterPro" id="IPR026992">
    <property type="entry name" value="DIOX_N"/>
</dbReference>
<dbReference type="GO" id="GO:0016706">
    <property type="term" value="F:2-oxoglutarate-dependent dioxygenase activity"/>
    <property type="evidence" value="ECO:0007669"/>
    <property type="project" value="UniProtKB-ARBA"/>
</dbReference>
<dbReference type="InterPro" id="IPR027443">
    <property type="entry name" value="IPNS-like_sf"/>
</dbReference>
<comment type="cofactor">
    <cofactor evidence="1">
        <name>L-ascorbate</name>
        <dbReference type="ChEBI" id="CHEBI:38290"/>
    </cofactor>
</comment>
<evidence type="ECO:0000256" key="4">
    <source>
        <dbReference type="ARBA" id="ARBA00012885"/>
    </source>
</evidence>
<dbReference type="SUPFAM" id="SSF51197">
    <property type="entry name" value="Clavaminate synthase-like"/>
    <property type="match status" value="1"/>
</dbReference>
<dbReference type="GO" id="GO:0002238">
    <property type="term" value="P:response to molecule of fungal origin"/>
    <property type="evidence" value="ECO:0007669"/>
    <property type="project" value="UniProtKB-ARBA"/>
</dbReference>
<dbReference type="InterPro" id="IPR044861">
    <property type="entry name" value="IPNS-like_FE2OG_OXY"/>
</dbReference>
<dbReference type="GO" id="GO:0009805">
    <property type="term" value="P:coumarin biosynthetic process"/>
    <property type="evidence" value="ECO:0007669"/>
    <property type="project" value="UniProtKB-ARBA"/>
</dbReference>
<evidence type="ECO:0000256" key="1">
    <source>
        <dbReference type="ARBA" id="ARBA00001961"/>
    </source>
</evidence>
<reference evidence="13" key="1">
    <citation type="journal article" date="2014" name="Nat. Commun.">
        <title>The tobacco genome sequence and its comparison with those of tomato and potato.</title>
        <authorList>
            <person name="Sierro N."/>
            <person name="Battey J.N."/>
            <person name="Ouadi S."/>
            <person name="Bakaher N."/>
            <person name="Bovet L."/>
            <person name="Willig A."/>
            <person name="Goepfert S."/>
            <person name="Peitsch M.C."/>
            <person name="Ivanov N.V."/>
        </authorList>
    </citation>
    <scope>NUCLEOTIDE SEQUENCE [LARGE SCALE GENOMIC DNA]</scope>
</reference>
<evidence type="ECO:0000256" key="7">
    <source>
        <dbReference type="ARBA" id="ARBA00022964"/>
    </source>
</evidence>
<evidence type="ECO:0000256" key="10">
    <source>
        <dbReference type="ARBA" id="ARBA00048503"/>
    </source>
</evidence>
<dbReference type="GeneID" id="107784295"/>
<evidence type="ECO:0000256" key="5">
    <source>
        <dbReference type="ARBA" id="ARBA00022723"/>
    </source>
</evidence>
<dbReference type="PRINTS" id="PR00682">
    <property type="entry name" value="IPNSYNTHASE"/>
</dbReference>
<evidence type="ECO:0000313" key="14">
    <source>
        <dbReference type="RefSeq" id="XP_016460889.1"/>
    </source>
</evidence>
<dbReference type="PROSITE" id="PS51471">
    <property type="entry name" value="FE2OG_OXY"/>
    <property type="match status" value="1"/>
</dbReference>
<dbReference type="FunFam" id="2.60.120.330:FF:000023">
    <property type="entry name" value="Feruloyl CoA ortho-hydroxylase 1"/>
    <property type="match status" value="1"/>
</dbReference>
<keyword evidence="8 11" id="KW-0560">Oxidoreductase</keyword>
<dbReference type="STRING" id="4097.A0A1S3Z941"/>
<evidence type="ECO:0000256" key="9">
    <source>
        <dbReference type="ARBA" id="ARBA00023004"/>
    </source>
</evidence>
<keyword evidence="5 11" id="KW-0479">Metal-binding</keyword>
<name>A0A1S3Z941_TOBAC</name>
<dbReference type="Gene3D" id="2.60.120.330">
    <property type="entry name" value="B-lactam Antibiotic, Isopenicillin N Synthase, Chain"/>
    <property type="match status" value="1"/>
</dbReference>
<dbReference type="GO" id="GO:0031418">
    <property type="term" value="F:L-ascorbic acid binding"/>
    <property type="evidence" value="ECO:0007669"/>
    <property type="project" value="UniProtKB-KW"/>
</dbReference>
<dbReference type="Pfam" id="PF03171">
    <property type="entry name" value="2OG-FeII_Oxy"/>
    <property type="match status" value="1"/>
</dbReference>
<accession>A0A1S3Z941</accession>
<comment type="pathway">
    <text evidence="2">Phenylpropanoid metabolism.</text>
</comment>
<keyword evidence="13" id="KW-1185">Reference proteome</keyword>
<dbReference type="Proteomes" id="UP000790787">
    <property type="component" value="Chromosome 18"/>
</dbReference>
<dbReference type="OrthoDB" id="288590at2759"/>
<evidence type="ECO:0000256" key="2">
    <source>
        <dbReference type="ARBA" id="ARBA00004918"/>
    </source>
</evidence>
<feature type="domain" description="Fe2OG dioxygenase" evidence="12">
    <location>
        <begin position="203"/>
        <end position="311"/>
    </location>
</feature>
<evidence type="ECO:0000256" key="6">
    <source>
        <dbReference type="ARBA" id="ARBA00022896"/>
    </source>
</evidence>
<dbReference type="AlphaFoldDB" id="A0A1S3Z941"/>
<evidence type="ECO:0000256" key="11">
    <source>
        <dbReference type="RuleBase" id="RU003682"/>
    </source>
</evidence>
<evidence type="ECO:0000256" key="3">
    <source>
        <dbReference type="ARBA" id="ARBA00008056"/>
    </source>
</evidence>
<keyword evidence="6" id="KW-0847">Vitamin C</keyword>
<dbReference type="Pfam" id="PF14226">
    <property type="entry name" value="DIOX_N"/>
    <property type="match status" value="1"/>
</dbReference>
<comment type="similarity">
    <text evidence="3 11">Belongs to the iron/ascorbate-dependent oxidoreductase family.</text>
</comment>
<keyword evidence="7" id="KW-0223">Dioxygenase</keyword>
<dbReference type="EC" id="1.14.11.61" evidence="4"/>
<evidence type="ECO:0000313" key="13">
    <source>
        <dbReference type="Proteomes" id="UP000790787"/>
    </source>
</evidence>
<dbReference type="PANTHER" id="PTHR10209:SF820">
    <property type="entry name" value="FERULOYL COA ORTHO-HYDROXYLASE 2-LIKE"/>
    <property type="match status" value="1"/>
</dbReference>
<evidence type="ECO:0000256" key="8">
    <source>
        <dbReference type="ARBA" id="ARBA00023002"/>
    </source>
</evidence>
<dbReference type="PANTHER" id="PTHR10209">
    <property type="entry name" value="OXIDOREDUCTASE, 2OG-FE II OXYGENASE FAMILY PROTEIN"/>
    <property type="match status" value="1"/>
</dbReference>
<keyword evidence="9 11" id="KW-0408">Iron</keyword>
<protein>
    <recommendedName>
        <fullName evidence="4">feruloyl-CoA 6-hydroxylase</fullName>
        <ecNumber evidence="4">1.14.11.61</ecNumber>
    </recommendedName>
</protein>